<feature type="signal peptide" evidence="2">
    <location>
        <begin position="1"/>
        <end position="17"/>
    </location>
</feature>
<evidence type="ECO:0000256" key="1">
    <source>
        <dbReference type="ARBA" id="ARBA00007613"/>
    </source>
</evidence>
<name>A0A1P8K6F0_9BURK</name>
<gene>
    <name evidence="3" type="ORF">RS694_02830</name>
</gene>
<dbReference type="Gene3D" id="2.20.200.10">
    <property type="entry name" value="Outer membrane efflux proteins (OEP)"/>
    <property type="match status" value="1"/>
</dbReference>
<sequence>MRRALLLSSLVLLAACAQTTDFKRPVAPVPEKWRDPDNGLSKVDAAKTHWRAFFPDPRLQALIEAALENNRDLRIAVARVSEARAQYGIAQADQYPAVSLGPSYGSTIGPGYSAPIMSISFELDFWGRISGMSEASRFSYLATEEARRAVHLSLIADVAGAYFEMLQMDELVVLTRTTVALREQSLDLVAKSRDLGASYDYEYQQASGILESTRASLASMEHQRTVARNRLDFLVGSTDVRLPPGRSLDNQGLDAELSPGLPSEVLLMRPDVMASEQRLKAAHANIGVARAAFFPKIALTAGLGLVSSGLSTLLRASTTSLAPNVSLPALFDGGRLAGGVDAAQARKVIAVAEYEKTIQQAFREVSDQMSARASWAKQVRATGANAAAQEKRLQIAEARYAAGVIGYLEVLDAQRELLGARQSSVSARRAQLDAAVQLYKALGGGEQSVESTQVAQPNVR</sequence>
<dbReference type="STRING" id="1484693.RS694_02830"/>
<dbReference type="InterPro" id="IPR010131">
    <property type="entry name" value="MdtP/NodT-like"/>
</dbReference>
<keyword evidence="2" id="KW-1134">Transmembrane beta strand</keyword>
<dbReference type="SUPFAM" id="SSF56954">
    <property type="entry name" value="Outer membrane efflux proteins (OEP)"/>
    <property type="match status" value="1"/>
</dbReference>
<evidence type="ECO:0000256" key="2">
    <source>
        <dbReference type="RuleBase" id="RU362097"/>
    </source>
</evidence>
<dbReference type="InterPro" id="IPR003423">
    <property type="entry name" value="OMP_efflux"/>
</dbReference>
<dbReference type="AlphaFoldDB" id="A0A1P8K6F0"/>
<dbReference type="Proteomes" id="UP000186110">
    <property type="component" value="Chromosome"/>
</dbReference>
<dbReference type="eggNOG" id="COG1538">
    <property type="taxonomic scope" value="Bacteria"/>
</dbReference>
<dbReference type="Gene3D" id="1.20.1600.10">
    <property type="entry name" value="Outer membrane efflux proteins (OEP)"/>
    <property type="match status" value="1"/>
</dbReference>
<keyword evidence="2" id="KW-0564">Palmitate</keyword>
<proteinExistence type="inferred from homology"/>
<keyword evidence="2" id="KW-0812">Transmembrane</keyword>
<dbReference type="GO" id="GO:0005886">
    <property type="term" value="C:plasma membrane"/>
    <property type="evidence" value="ECO:0007669"/>
    <property type="project" value="UniProtKB-SubCell"/>
</dbReference>
<dbReference type="PROSITE" id="PS51257">
    <property type="entry name" value="PROKAR_LIPOPROTEIN"/>
    <property type="match status" value="1"/>
</dbReference>
<dbReference type="PANTHER" id="PTHR30203">
    <property type="entry name" value="OUTER MEMBRANE CATION EFFLUX PROTEIN"/>
    <property type="match status" value="1"/>
</dbReference>
<feature type="chain" id="PRO_5010006550" description="RND transporter" evidence="2">
    <location>
        <begin position="18"/>
        <end position="460"/>
    </location>
</feature>
<dbReference type="PANTHER" id="PTHR30203:SF32">
    <property type="entry name" value="CATION EFFLUX SYSTEM PROTEIN CUSC"/>
    <property type="match status" value="1"/>
</dbReference>
<evidence type="ECO:0000313" key="3">
    <source>
        <dbReference type="EMBL" id="APW41592.1"/>
    </source>
</evidence>
<accession>A0A1P8K6F0</accession>
<keyword evidence="4" id="KW-1185">Reference proteome</keyword>
<keyword evidence="2" id="KW-0472">Membrane</keyword>
<protein>
    <recommendedName>
        <fullName evidence="5">RND transporter</fullName>
    </recommendedName>
</protein>
<evidence type="ECO:0000313" key="4">
    <source>
        <dbReference type="Proteomes" id="UP000186110"/>
    </source>
</evidence>
<reference evidence="3 4" key="1">
    <citation type="submission" date="2017-01" db="EMBL/GenBank/DDBJ databases">
        <authorList>
            <person name="Mah S.A."/>
            <person name="Swanson W.J."/>
            <person name="Moy G.W."/>
            <person name="Vacquier V.D."/>
        </authorList>
    </citation>
    <scope>NUCLEOTIDE SEQUENCE [LARGE SCALE GENOMIC DNA]</scope>
    <source>
        <strain evidence="3 4">DSM 22694</strain>
    </source>
</reference>
<keyword evidence="2" id="KW-0449">Lipoprotein</keyword>
<dbReference type="Pfam" id="PF02321">
    <property type="entry name" value="OEP"/>
    <property type="match status" value="2"/>
</dbReference>
<comment type="similarity">
    <text evidence="1 2">Belongs to the outer membrane factor (OMF) (TC 1.B.17) family.</text>
</comment>
<evidence type="ECO:0008006" key="5">
    <source>
        <dbReference type="Google" id="ProtNLM"/>
    </source>
</evidence>
<dbReference type="NCBIfam" id="TIGR01845">
    <property type="entry name" value="outer_NodT"/>
    <property type="match status" value="1"/>
</dbReference>
<dbReference type="GO" id="GO:0015562">
    <property type="term" value="F:efflux transmembrane transporter activity"/>
    <property type="evidence" value="ECO:0007669"/>
    <property type="project" value="InterPro"/>
</dbReference>
<comment type="subcellular location">
    <subcellularLocation>
        <location evidence="2">Cell membrane</location>
        <topology evidence="2">Lipid-anchor</topology>
    </subcellularLocation>
</comment>
<organism evidence="3 4">
    <name type="scientific">Rhodoferax saidenbachensis</name>
    <dbReference type="NCBI Taxonomy" id="1484693"/>
    <lineage>
        <taxon>Bacteria</taxon>
        <taxon>Pseudomonadati</taxon>
        <taxon>Pseudomonadota</taxon>
        <taxon>Betaproteobacteria</taxon>
        <taxon>Burkholderiales</taxon>
        <taxon>Comamonadaceae</taxon>
        <taxon>Rhodoferax</taxon>
    </lineage>
</organism>
<keyword evidence="2" id="KW-0732">Signal</keyword>
<dbReference type="KEGG" id="rsb:RS694_02830"/>
<dbReference type="EMBL" id="CP019239">
    <property type="protein sequence ID" value="APW41592.1"/>
    <property type="molecule type" value="Genomic_DNA"/>
</dbReference>